<dbReference type="Gene3D" id="1.20.120.550">
    <property type="entry name" value="Membrane associated eicosanoid/glutathione metabolism-like domain"/>
    <property type="match status" value="1"/>
</dbReference>
<keyword evidence="3 5" id="KW-1133">Transmembrane helix</keyword>
<dbReference type="Proteomes" id="UP000298646">
    <property type="component" value="Plasmid pAtCFBP6624"/>
</dbReference>
<keyword evidence="4 5" id="KW-0472">Membrane</keyword>
<evidence type="ECO:0000256" key="4">
    <source>
        <dbReference type="ARBA" id="ARBA00023136"/>
    </source>
</evidence>
<organism evidence="6 7">
    <name type="scientific">Agrobacterium tumefaciens</name>
    <dbReference type="NCBI Taxonomy" id="358"/>
    <lineage>
        <taxon>Bacteria</taxon>
        <taxon>Pseudomonadati</taxon>
        <taxon>Pseudomonadota</taxon>
        <taxon>Alphaproteobacteria</taxon>
        <taxon>Hyphomicrobiales</taxon>
        <taxon>Rhizobiaceae</taxon>
        <taxon>Rhizobium/Agrobacterium group</taxon>
        <taxon>Agrobacterium</taxon>
        <taxon>Agrobacterium tumefaciens complex</taxon>
    </lineage>
</organism>
<feature type="transmembrane region" description="Helical" evidence="5">
    <location>
        <begin position="57"/>
        <end position="79"/>
    </location>
</feature>
<evidence type="ECO:0000256" key="5">
    <source>
        <dbReference type="SAM" id="Phobius"/>
    </source>
</evidence>
<reference evidence="6 7" key="1">
    <citation type="submission" date="2019-04" db="EMBL/GenBank/DDBJ databases">
        <title>Complete genome sequence of Agrobacterium tumefaciens CFBP6624.</title>
        <authorList>
            <person name="Haryono M."/>
            <person name="Lin Y.-C."/>
            <person name="Lai E.-M."/>
            <person name="Kuo C.-H."/>
        </authorList>
    </citation>
    <scope>NUCLEOTIDE SEQUENCE [LARGE SCALE GENOMIC DNA]</scope>
    <source>
        <strain evidence="6 7">CFBP6624</strain>
        <plasmid evidence="7">patcfbp6624</plasmid>
    </source>
</reference>
<feature type="transmembrane region" description="Helical" evidence="5">
    <location>
        <begin position="24"/>
        <end position="45"/>
    </location>
</feature>
<dbReference type="Pfam" id="PF01124">
    <property type="entry name" value="MAPEG"/>
    <property type="match status" value="1"/>
</dbReference>
<dbReference type="InterPro" id="IPR001129">
    <property type="entry name" value="Membr-assoc_MAPEG"/>
</dbReference>
<name>A0AAE6BRM4_AGRTU</name>
<protein>
    <submittedName>
        <fullName evidence="6">MAPEG family protein</fullName>
    </submittedName>
</protein>
<gene>
    <name evidence="6" type="ORF">CFBP6624_24690</name>
</gene>
<dbReference type="PANTHER" id="PTHR31004">
    <property type="entry name" value="TRANSMEMBRANE PROTEIN 79"/>
    <property type="match status" value="1"/>
</dbReference>
<dbReference type="AlphaFoldDB" id="A0AAE6BRM4"/>
<dbReference type="GO" id="GO:0005765">
    <property type="term" value="C:lysosomal membrane"/>
    <property type="evidence" value="ECO:0007669"/>
    <property type="project" value="TreeGrafter"/>
</dbReference>
<dbReference type="GO" id="GO:0045055">
    <property type="term" value="P:regulated exocytosis"/>
    <property type="evidence" value="ECO:0007669"/>
    <property type="project" value="TreeGrafter"/>
</dbReference>
<evidence type="ECO:0000313" key="6">
    <source>
        <dbReference type="EMBL" id="QCM03429.1"/>
    </source>
</evidence>
<keyword evidence="6" id="KW-0614">Plasmid</keyword>
<evidence type="ECO:0000256" key="2">
    <source>
        <dbReference type="ARBA" id="ARBA00022692"/>
    </source>
</evidence>
<evidence type="ECO:0000256" key="3">
    <source>
        <dbReference type="ARBA" id="ARBA00022989"/>
    </source>
</evidence>
<feature type="transmembrane region" description="Helical" evidence="5">
    <location>
        <begin position="127"/>
        <end position="150"/>
    </location>
</feature>
<keyword evidence="2 5" id="KW-0812">Transmembrane</keyword>
<dbReference type="SUPFAM" id="SSF161084">
    <property type="entry name" value="MAPEG domain-like"/>
    <property type="match status" value="1"/>
</dbReference>
<evidence type="ECO:0000313" key="7">
    <source>
        <dbReference type="Proteomes" id="UP000298646"/>
    </source>
</evidence>
<sequence>MSGRFEEPVRRTIETNLRQEQRKIYRGAAAAFIFCAAIFGAAYLFLPGFIRLPGEDFQSLLTCWAGASLFIVIWIMIGVGMVSSGRRRSPEDIRGSAYSAPSPRIAVQVAFLQNTLEQSIIAMFTQLALILLLGSIAIPLLAASVLLFAVGRVTFLKGYPKGAGARSFGMAVTAIPSLTAFVIAVGAVISRIWH</sequence>
<feature type="transmembrane region" description="Helical" evidence="5">
    <location>
        <begin position="170"/>
        <end position="193"/>
    </location>
</feature>
<accession>A0AAE6BRM4</accession>
<dbReference type="EMBL" id="CP039909">
    <property type="protein sequence ID" value="QCM03429.1"/>
    <property type="molecule type" value="Genomic_DNA"/>
</dbReference>
<proteinExistence type="predicted"/>
<comment type="subcellular location">
    <subcellularLocation>
        <location evidence="1">Membrane</location>
    </subcellularLocation>
</comment>
<evidence type="ECO:0000256" key="1">
    <source>
        <dbReference type="ARBA" id="ARBA00004370"/>
    </source>
</evidence>
<dbReference type="InterPro" id="IPR023352">
    <property type="entry name" value="MAPEG-like_dom_sf"/>
</dbReference>
<dbReference type="PANTHER" id="PTHR31004:SF1">
    <property type="entry name" value="TRANSMEMBRANE PROTEIN 79"/>
    <property type="match status" value="1"/>
</dbReference>
<geneLocation type="plasmid" evidence="7">
    <name>patcfbp6624</name>
</geneLocation>